<keyword evidence="12" id="KW-0175">Coiled coil</keyword>
<reference evidence="14" key="1">
    <citation type="submission" date="2009-08" db="EMBL/GenBank/DDBJ databases">
        <title>Annotation of Salpingoeca rosetta.</title>
        <authorList>
            <consortium name="The Broad Institute Genome Sequencing Platform"/>
            <person name="Russ C."/>
            <person name="Cuomo C."/>
            <person name="Burger G."/>
            <person name="Gray M.W."/>
            <person name="Holland P.W.H."/>
            <person name="King N."/>
            <person name="Lang F.B.F."/>
            <person name="Roger A.J."/>
            <person name="Ruiz-Trillo I."/>
            <person name="Young S.K."/>
            <person name="Zeng Q."/>
            <person name="Gargeya S."/>
            <person name="Alvarado L."/>
            <person name="Berlin A."/>
            <person name="Chapman S.B."/>
            <person name="Chen Z."/>
            <person name="Freedman E."/>
            <person name="Gellesch M."/>
            <person name="Goldberg J."/>
            <person name="Griggs A."/>
            <person name="Gujja S."/>
            <person name="Heilman E."/>
            <person name="Heiman D."/>
            <person name="Howarth C."/>
            <person name="Mehta T."/>
            <person name="Neiman D."/>
            <person name="Pearson M."/>
            <person name="Roberts A."/>
            <person name="Saif S."/>
            <person name="Shea T."/>
            <person name="Shenoy N."/>
            <person name="Sisk P."/>
            <person name="Stolte C."/>
            <person name="Sykes S."/>
            <person name="White J."/>
            <person name="Yandava C."/>
            <person name="Haas B."/>
            <person name="Nusbaum C."/>
            <person name="Birren B."/>
        </authorList>
    </citation>
    <scope>NUCLEOTIDE SEQUENCE [LARGE SCALE GENOMIC DNA]</scope>
    <source>
        <strain evidence="14">ATCC 50818</strain>
    </source>
</reference>
<evidence type="ECO:0000256" key="10">
    <source>
        <dbReference type="ARBA" id="ARBA00023212"/>
    </source>
</evidence>
<dbReference type="Gene3D" id="3.40.50.300">
    <property type="entry name" value="P-loop containing nucleotide triphosphate hydrolases"/>
    <property type="match status" value="1"/>
</dbReference>
<evidence type="ECO:0000256" key="13">
    <source>
        <dbReference type="SAM" id="MobiDB-lite"/>
    </source>
</evidence>
<keyword evidence="3 11" id="KW-0813">Transport</keyword>
<evidence type="ECO:0000256" key="4">
    <source>
        <dbReference type="ARBA" id="ARBA00022490"/>
    </source>
</evidence>
<gene>
    <name evidence="14" type="ORF">PTSG_03659</name>
</gene>
<evidence type="ECO:0000256" key="5">
    <source>
        <dbReference type="ARBA" id="ARBA00022701"/>
    </source>
</evidence>
<dbReference type="KEGG" id="sre:PTSG_03659"/>
<dbReference type="InterPro" id="IPR022780">
    <property type="entry name" value="Dynein_light_int_chain"/>
</dbReference>
<comment type="function">
    <text evidence="11">Acts as one of several non-catalytic accessory components of the cytoplasmic dynein 1 complex that are thought to be involved in linking dynein to cargos and to adapter proteins that regulate dynein function. Cytoplasmic dynein 1 acts as a motor for the intracellular retrograde motility of vesicles and organelles along microtubules. May play a role in binding dynein to membranous organelles or chromosomes.</text>
</comment>
<dbReference type="OrthoDB" id="27603at2759"/>
<comment type="subcellular location">
    <subcellularLocation>
        <location evidence="1 11">Cytoplasm</location>
        <location evidence="1 11">Cytoskeleton</location>
    </subcellularLocation>
</comment>
<keyword evidence="7 11" id="KW-0067">ATP-binding</keyword>
<dbReference type="GO" id="GO:0007018">
    <property type="term" value="P:microtubule-based movement"/>
    <property type="evidence" value="ECO:0007669"/>
    <property type="project" value="InterPro"/>
</dbReference>
<dbReference type="Proteomes" id="UP000007799">
    <property type="component" value="Unassembled WGS sequence"/>
</dbReference>
<feature type="region of interest" description="Disordered" evidence="13">
    <location>
        <begin position="393"/>
        <end position="468"/>
    </location>
</feature>
<dbReference type="GeneID" id="16075969"/>
<dbReference type="InterPro" id="IPR008467">
    <property type="entry name" value="Dynein1_light_intermed_chain"/>
</dbReference>
<dbReference type="SUPFAM" id="SSF52540">
    <property type="entry name" value="P-loop containing nucleoside triphosphate hydrolases"/>
    <property type="match status" value="1"/>
</dbReference>
<evidence type="ECO:0000256" key="6">
    <source>
        <dbReference type="ARBA" id="ARBA00022741"/>
    </source>
</evidence>
<dbReference type="GO" id="GO:0005524">
    <property type="term" value="F:ATP binding"/>
    <property type="evidence" value="ECO:0007669"/>
    <property type="project" value="UniProtKB-KW"/>
</dbReference>
<evidence type="ECO:0000256" key="3">
    <source>
        <dbReference type="ARBA" id="ARBA00022448"/>
    </source>
</evidence>
<comment type="subunit">
    <text evidence="11">Homodimer. The cytoplasmic dynein 1 complex consists of two catalytic heavy chains (HCs) and a number of non-catalytic subunits presented by intermediate chains (ICs).</text>
</comment>
<evidence type="ECO:0000313" key="14">
    <source>
        <dbReference type="EMBL" id="EGD83023.1"/>
    </source>
</evidence>
<evidence type="ECO:0000313" key="15">
    <source>
        <dbReference type="Proteomes" id="UP000007799"/>
    </source>
</evidence>
<keyword evidence="9 11" id="KW-0505">Motor protein</keyword>
<dbReference type="AlphaFoldDB" id="F2U682"/>
<feature type="coiled-coil region" evidence="12">
    <location>
        <begin position="329"/>
        <end position="366"/>
    </location>
</feature>
<evidence type="ECO:0000256" key="12">
    <source>
        <dbReference type="SAM" id="Coils"/>
    </source>
</evidence>
<sequence length="496" mass="54545">MPAEAETEKQLWTSILNDVTAHTRTRHLPKRHVVVLGDEGSGKSSLIARLQGKPYNPEDHPLGTGLEYTYIDVKDEETEDVIGRLGVYTLDGNEQHKGLLQFVCNEEQLENTLFLICLDYSKPWNLLSSLERWVDVMSNYLSQFEGSETMDKLKADLKLYFQKFTEPGESNEEGRDDDDDDDDTLLPLEEHVLTVNFGVPVVVVLTKCDAMPTLRKDHDLQGQHFDFIQMKIREFCMTYGAAVVYTGRDGTNKDRLYRYLLHRAYQFPLKDPADITKPETTFIPSAWRRSACCEVIRAPIQQKRLIPFLSHFACFNSPSFSSVVSDDHFRQFKEEVVEVQDEQEFLKQQQARLGRATNLVDGLTRRESLRVSRGSMSRASGGKLGGVSSLLGASSTSAASSSPAGNGAGQQPVPTTTASSSSTTTTTPVATTASSTAATGAADRRAGSTSPTKAPATPSKGGDASQNDVLANFFNSLLQQKSATPQRGDAAAALSR</sequence>
<dbReference type="PANTHER" id="PTHR12688">
    <property type="entry name" value="DYNEIN LIGHT INTERMEDIATE CHAIN"/>
    <property type="match status" value="1"/>
</dbReference>
<feature type="compositionally biased region" description="Low complexity" evidence="13">
    <location>
        <begin position="393"/>
        <end position="405"/>
    </location>
</feature>
<dbReference type="eggNOG" id="KOG3905">
    <property type="taxonomic scope" value="Eukaryota"/>
</dbReference>
<protein>
    <recommendedName>
        <fullName evidence="11">Dynein light intermediate chain</fullName>
    </recommendedName>
</protein>
<dbReference type="STRING" id="946362.F2U682"/>
<dbReference type="GO" id="GO:0005868">
    <property type="term" value="C:cytoplasmic dynein complex"/>
    <property type="evidence" value="ECO:0007669"/>
    <property type="project" value="UniProtKB-UniRule"/>
</dbReference>
<dbReference type="Pfam" id="PF05783">
    <property type="entry name" value="DLIC"/>
    <property type="match status" value="2"/>
</dbReference>
<keyword evidence="10 11" id="KW-0206">Cytoskeleton</keyword>
<keyword evidence="15" id="KW-1185">Reference proteome</keyword>
<feature type="compositionally biased region" description="Low complexity" evidence="13">
    <location>
        <begin position="413"/>
        <end position="441"/>
    </location>
</feature>
<keyword evidence="5 11" id="KW-0493">Microtubule</keyword>
<dbReference type="GO" id="GO:0005874">
    <property type="term" value="C:microtubule"/>
    <property type="evidence" value="ECO:0007669"/>
    <property type="project" value="UniProtKB-KW"/>
</dbReference>
<dbReference type="RefSeq" id="XP_004995387.1">
    <property type="nucleotide sequence ID" value="XM_004995330.1"/>
</dbReference>
<dbReference type="GO" id="GO:0005813">
    <property type="term" value="C:centrosome"/>
    <property type="evidence" value="ECO:0007669"/>
    <property type="project" value="TreeGrafter"/>
</dbReference>
<evidence type="ECO:0000256" key="7">
    <source>
        <dbReference type="ARBA" id="ARBA00022840"/>
    </source>
</evidence>
<evidence type="ECO:0000256" key="1">
    <source>
        <dbReference type="ARBA" id="ARBA00004245"/>
    </source>
</evidence>
<dbReference type="InParanoid" id="F2U682"/>
<evidence type="ECO:0000256" key="2">
    <source>
        <dbReference type="ARBA" id="ARBA00006831"/>
    </source>
</evidence>
<dbReference type="PANTHER" id="PTHR12688:SF0">
    <property type="entry name" value="DYNEIN LIGHT INTERMEDIATE CHAIN"/>
    <property type="match status" value="1"/>
</dbReference>
<dbReference type="InterPro" id="IPR027417">
    <property type="entry name" value="P-loop_NTPase"/>
</dbReference>
<organism evidence="15">
    <name type="scientific">Salpingoeca rosetta (strain ATCC 50818 / BSB-021)</name>
    <dbReference type="NCBI Taxonomy" id="946362"/>
    <lineage>
        <taxon>Eukaryota</taxon>
        <taxon>Choanoflagellata</taxon>
        <taxon>Craspedida</taxon>
        <taxon>Salpingoecidae</taxon>
        <taxon>Salpingoeca</taxon>
    </lineage>
</organism>
<keyword evidence="6 11" id="KW-0547">Nucleotide-binding</keyword>
<evidence type="ECO:0000256" key="11">
    <source>
        <dbReference type="RuleBase" id="RU366047"/>
    </source>
</evidence>
<dbReference type="OMA" id="MAECEAN"/>
<keyword evidence="8 11" id="KW-0243">Dynein</keyword>
<name>F2U682_SALR5</name>
<evidence type="ECO:0000256" key="9">
    <source>
        <dbReference type="ARBA" id="ARBA00023175"/>
    </source>
</evidence>
<dbReference type="GO" id="GO:0045504">
    <property type="term" value="F:dynein heavy chain binding"/>
    <property type="evidence" value="ECO:0007669"/>
    <property type="project" value="TreeGrafter"/>
</dbReference>
<dbReference type="FunCoup" id="F2U682">
    <property type="interactions" value="1482"/>
</dbReference>
<evidence type="ECO:0000256" key="8">
    <source>
        <dbReference type="ARBA" id="ARBA00023017"/>
    </source>
</evidence>
<keyword evidence="4 11" id="KW-0963">Cytoplasm</keyword>
<dbReference type="GO" id="GO:0000226">
    <property type="term" value="P:microtubule cytoskeleton organization"/>
    <property type="evidence" value="ECO:0007669"/>
    <property type="project" value="TreeGrafter"/>
</dbReference>
<comment type="similarity">
    <text evidence="2 11">Belongs to the dynein light intermediate chain family.</text>
</comment>
<accession>F2U682</accession>
<dbReference type="CDD" id="cd00882">
    <property type="entry name" value="Ras_like_GTPase"/>
    <property type="match status" value="1"/>
</dbReference>
<dbReference type="EMBL" id="GL832962">
    <property type="protein sequence ID" value="EGD83023.1"/>
    <property type="molecule type" value="Genomic_DNA"/>
</dbReference>
<proteinExistence type="inferred from homology"/>